<keyword evidence="8" id="KW-1185">Reference proteome</keyword>
<dbReference type="FunFam" id="1.50.10.130:FF:000002">
    <property type="entry name" value="Ent-copalyl diphosphate synthase, chloroplastic"/>
    <property type="match status" value="1"/>
</dbReference>
<gene>
    <name evidence="7" type="ORF">FRX31_022876</name>
</gene>
<proteinExistence type="predicted"/>
<reference evidence="7 8" key="1">
    <citation type="submission" date="2020-06" db="EMBL/GenBank/DDBJ databases">
        <title>Transcriptomic and genomic resources for Thalictrum thalictroides and T. hernandezii: Facilitating candidate gene discovery in an emerging model plant lineage.</title>
        <authorList>
            <person name="Arias T."/>
            <person name="Riano-Pachon D.M."/>
            <person name="Di Stilio V.S."/>
        </authorList>
    </citation>
    <scope>NUCLEOTIDE SEQUENCE [LARGE SCALE GENOMIC DNA]</scope>
    <source>
        <strain evidence="8">cv. WT478/WT964</strain>
        <tissue evidence="7">Leaves</tissue>
    </source>
</reference>
<dbReference type="AlphaFoldDB" id="A0A7J6VSJ4"/>
<dbReference type="SFLD" id="SFLDG01014">
    <property type="entry name" value="Terpene_Cyclase_Like_1_N-term"/>
    <property type="match status" value="1"/>
</dbReference>
<keyword evidence="3" id="KW-0460">Magnesium</keyword>
<evidence type="ECO:0000313" key="8">
    <source>
        <dbReference type="Proteomes" id="UP000554482"/>
    </source>
</evidence>
<dbReference type="InterPro" id="IPR008930">
    <property type="entry name" value="Terpenoid_cyclase/PrenylTrfase"/>
</dbReference>
<dbReference type="InterPro" id="IPR001906">
    <property type="entry name" value="Terpene_synth_N"/>
</dbReference>
<keyword evidence="4" id="KW-0456">Lyase</keyword>
<dbReference type="SUPFAM" id="SSF48576">
    <property type="entry name" value="Terpenoid synthases"/>
    <property type="match status" value="1"/>
</dbReference>
<evidence type="ECO:0000256" key="3">
    <source>
        <dbReference type="ARBA" id="ARBA00022842"/>
    </source>
</evidence>
<dbReference type="InterPro" id="IPR008949">
    <property type="entry name" value="Isoprenoid_synthase_dom_sf"/>
</dbReference>
<dbReference type="PANTHER" id="PTHR31739">
    <property type="entry name" value="ENT-COPALYL DIPHOSPHATE SYNTHASE, CHLOROPLASTIC"/>
    <property type="match status" value="1"/>
</dbReference>
<evidence type="ECO:0000313" key="7">
    <source>
        <dbReference type="EMBL" id="KAF5187538.1"/>
    </source>
</evidence>
<protein>
    <submittedName>
        <fullName evidence="7">Terpene synthase</fullName>
    </submittedName>
</protein>
<name>A0A7J6VSJ4_THATH</name>
<dbReference type="InterPro" id="IPR044814">
    <property type="entry name" value="Terpene_cyclase_plant_C1"/>
</dbReference>
<dbReference type="Gene3D" id="1.50.10.160">
    <property type="match status" value="1"/>
</dbReference>
<dbReference type="Pfam" id="PF03936">
    <property type="entry name" value="Terpene_synth_C"/>
    <property type="match status" value="1"/>
</dbReference>
<dbReference type="Gene3D" id="1.10.600.10">
    <property type="entry name" value="Farnesyl Diphosphate Synthase"/>
    <property type="match status" value="1"/>
</dbReference>
<dbReference type="GO" id="GO:0010333">
    <property type="term" value="F:terpene synthase activity"/>
    <property type="evidence" value="ECO:0007669"/>
    <property type="project" value="InterPro"/>
</dbReference>
<dbReference type="Proteomes" id="UP000554482">
    <property type="component" value="Unassembled WGS sequence"/>
</dbReference>
<feature type="domain" description="Terpene synthase metal-binding" evidence="6">
    <location>
        <begin position="479"/>
        <end position="715"/>
    </location>
</feature>
<evidence type="ECO:0000256" key="4">
    <source>
        <dbReference type="ARBA" id="ARBA00023239"/>
    </source>
</evidence>
<dbReference type="GO" id="GO:0000287">
    <property type="term" value="F:magnesium ion binding"/>
    <property type="evidence" value="ECO:0007669"/>
    <property type="project" value="InterPro"/>
</dbReference>
<evidence type="ECO:0000259" key="5">
    <source>
        <dbReference type="Pfam" id="PF01397"/>
    </source>
</evidence>
<dbReference type="InterPro" id="IPR005630">
    <property type="entry name" value="Terpene_synthase_metal-bd"/>
</dbReference>
<evidence type="ECO:0000256" key="1">
    <source>
        <dbReference type="ARBA" id="ARBA00001946"/>
    </source>
</evidence>
<dbReference type="GO" id="GO:0009686">
    <property type="term" value="P:gibberellin biosynthetic process"/>
    <property type="evidence" value="ECO:0007669"/>
    <property type="project" value="TreeGrafter"/>
</dbReference>
<dbReference type="InterPro" id="IPR050148">
    <property type="entry name" value="Terpene_synthase-like"/>
</dbReference>
<feature type="domain" description="Terpene synthase N-terminal" evidence="5">
    <location>
        <begin position="219"/>
        <end position="410"/>
    </location>
</feature>
<dbReference type="Gene3D" id="1.50.10.130">
    <property type="entry name" value="Terpene synthase, N-terminal domain"/>
    <property type="match status" value="1"/>
</dbReference>
<comment type="caution">
    <text evidence="7">The sequence shown here is derived from an EMBL/GenBank/DDBJ whole genome shotgun (WGS) entry which is preliminary data.</text>
</comment>
<dbReference type="Pfam" id="PF01397">
    <property type="entry name" value="Terpene_synth"/>
    <property type="match status" value="1"/>
</dbReference>
<dbReference type="InterPro" id="IPR036965">
    <property type="entry name" value="Terpene_synth_N_sf"/>
</dbReference>
<evidence type="ECO:0000259" key="6">
    <source>
        <dbReference type="Pfam" id="PF03936"/>
    </source>
</evidence>
<sequence>MSVSRPQALFTASLLGDSQLKVARKTEIAVPNVQDRKGRIKEIFKKVELSVSSYDTAWVAKVASPDSPQNPCFPQCLNWLLENQLYDGSWSLPRRNDLLIKDSMMSTLASILALKRWEIGEEQVNKGLNFMGSNLGAIVDQKQHSPTGFNIIFPGMIENAKDLGLKLPLNSNIVDKMFRERDLELERIFKCNSKGSKAYLAYVSEGLSTQLYDSNEIKKYRRKNGSILNSPATTAALLSQCHDAEGLEYLRSVLDIFDNGVPTIYPVDVYIRLRMVDRLEKMGIANHFPSEIEQVLDETYRCWLQKDEEIFLDAETCALAFRLLTTNGYEVSSDALAEFNEEECFFSSSGHNLKDIYSVLELYKASEIKTSPDEIVLDTLHSWTSSFLKQGLSNGLIHEEKCRKEVDNALKFPYHAQLERLESRRNIECYNADDIRLLKASYRCSNIDNRDFLQLAAEDYNFYQAIHQKELKVLERWIKEARLDTLEFTREKVTYGYFLIAAHLRDPELSDARTSWTKNVVLITMVDDRVDVGGRREELDNIIDLLEKWDDNSAKEYCSEEVEILYGEIQKMIIELGEIAFRRQGRNVTPHLIELWLTLLRGMAKEHDWVRDEATPTLDEYMAHAHYTIGVSTTVLMTEYFLGHKLSEEIVRSAEYNNIFKHSANNCRLLNDIRTFKREAEEGKLNSVLLCKHHGGFTEEKATREVENMVDRNERDILNLMFKKKGSIVPKACKDILFHTSRVGHILYSKNDGFSSPVEMVSAVKAVIYEPIELPSDTV</sequence>
<dbReference type="EMBL" id="JABWDY010027870">
    <property type="protein sequence ID" value="KAF5187538.1"/>
    <property type="molecule type" value="Genomic_DNA"/>
</dbReference>
<dbReference type="SUPFAM" id="SSF48239">
    <property type="entry name" value="Terpenoid cyclases/Protein prenyltransferases"/>
    <property type="match status" value="2"/>
</dbReference>
<keyword evidence="2" id="KW-0479">Metal-binding</keyword>
<organism evidence="7 8">
    <name type="scientific">Thalictrum thalictroides</name>
    <name type="common">Rue-anemone</name>
    <name type="synonym">Anemone thalictroides</name>
    <dbReference type="NCBI Taxonomy" id="46969"/>
    <lineage>
        <taxon>Eukaryota</taxon>
        <taxon>Viridiplantae</taxon>
        <taxon>Streptophyta</taxon>
        <taxon>Embryophyta</taxon>
        <taxon>Tracheophyta</taxon>
        <taxon>Spermatophyta</taxon>
        <taxon>Magnoliopsida</taxon>
        <taxon>Ranunculales</taxon>
        <taxon>Ranunculaceae</taxon>
        <taxon>Thalictroideae</taxon>
        <taxon>Thalictrum</taxon>
    </lineage>
</organism>
<dbReference type="CDD" id="cd00684">
    <property type="entry name" value="Terpene_cyclase_plant_C1"/>
    <property type="match status" value="1"/>
</dbReference>
<dbReference type="PANTHER" id="PTHR31739:SF33">
    <property type="entry name" value="CIS-ABIENOL SYNTHASE, CHLOROPLASTIC"/>
    <property type="match status" value="1"/>
</dbReference>
<dbReference type="GO" id="GO:0009507">
    <property type="term" value="C:chloroplast"/>
    <property type="evidence" value="ECO:0007669"/>
    <property type="project" value="TreeGrafter"/>
</dbReference>
<comment type="cofactor">
    <cofactor evidence="1">
        <name>Mg(2+)</name>
        <dbReference type="ChEBI" id="CHEBI:18420"/>
    </cofactor>
</comment>
<accession>A0A7J6VSJ4</accession>
<dbReference type="FunFam" id="1.10.600.10:FF:000005">
    <property type="entry name" value="Ent-kaur-16-ene synthase, chloroplastic"/>
    <property type="match status" value="1"/>
</dbReference>
<evidence type="ECO:0000256" key="2">
    <source>
        <dbReference type="ARBA" id="ARBA00022723"/>
    </source>
</evidence>
<dbReference type="OrthoDB" id="2343925at2759"/>